<protein>
    <submittedName>
        <fullName evidence="1">Uncharacterized protein</fullName>
    </submittedName>
</protein>
<name>A0A371D0F5_9APHY</name>
<proteinExistence type="predicted"/>
<evidence type="ECO:0000313" key="1">
    <source>
        <dbReference type="EMBL" id="RDX46013.1"/>
    </source>
</evidence>
<evidence type="ECO:0000313" key="2">
    <source>
        <dbReference type="Proteomes" id="UP000256964"/>
    </source>
</evidence>
<accession>A0A371D0F5</accession>
<keyword evidence="2" id="KW-1185">Reference proteome</keyword>
<organism evidence="1 2">
    <name type="scientific">Lentinus brumalis</name>
    <dbReference type="NCBI Taxonomy" id="2498619"/>
    <lineage>
        <taxon>Eukaryota</taxon>
        <taxon>Fungi</taxon>
        <taxon>Dikarya</taxon>
        <taxon>Basidiomycota</taxon>
        <taxon>Agaricomycotina</taxon>
        <taxon>Agaricomycetes</taxon>
        <taxon>Polyporales</taxon>
        <taxon>Polyporaceae</taxon>
        <taxon>Lentinus</taxon>
    </lineage>
</organism>
<reference evidence="1 2" key="1">
    <citation type="journal article" date="2018" name="Biotechnol. Biofuels">
        <title>Integrative visual omics of the white-rot fungus Polyporus brumalis exposes the biotechnological potential of its oxidative enzymes for delignifying raw plant biomass.</title>
        <authorList>
            <person name="Miyauchi S."/>
            <person name="Rancon A."/>
            <person name="Drula E."/>
            <person name="Hage H."/>
            <person name="Chaduli D."/>
            <person name="Favel A."/>
            <person name="Grisel S."/>
            <person name="Henrissat B."/>
            <person name="Herpoel-Gimbert I."/>
            <person name="Ruiz-Duenas F.J."/>
            <person name="Chevret D."/>
            <person name="Hainaut M."/>
            <person name="Lin J."/>
            <person name="Wang M."/>
            <person name="Pangilinan J."/>
            <person name="Lipzen A."/>
            <person name="Lesage-Meessen L."/>
            <person name="Navarro D."/>
            <person name="Riley R."/>
            <person name="Grigoriev I.V."/>
            <person name="Zhou S."/>
            <person name="Raouche S."/>
            <person name="Rosso M.N."/>
        </authorList>
    </citation>
    <scope>NUCLEOTIDE SEQUENCE [LARGE SCALE GENOMIC DNA]</scope>
    <source>
        <strain evidence="1 2">BRFM 1820</strain>
    </source>
</reference>
<gene>
    <name evidence="1" type="ORF">OH76DRAFT_904697</name>
</gene>
<dbReference type="AlphaFoldDB" id="A0A371D0F5"/>
<dbReference type="Proteomes" id="UP000256964">
    <property type="component" value="Unassembled WGS sequence"/>
</dbReference>
<sequence length="114" mass="12447">MMVVKRRGVRGGMSTSRPCTYSPCSRLLGLKKRRPGSSECKYVSRSSYERLVVGNARPLPGRRSTSTAYFPLASVCLPCGTCLSISNAQRIEGIPTTVSTVRRERMLAGGRCES</sequence>
<dbReference type="EMBL" id="KZ857431">
    <property type="protein sequence ID" value="RDX46013.1"/>
    <property type="molecule type" value="Genomic_DNA"/>
</dbReference>